<sequence length="72" mass="8209">MDMLKGICNPLDTPKFWSGSLLPRRRKKQLHSGPFHHTVASAKITVRRKKRKYTGLLSEGKCCVRVECPSVE</sequence>
<dbReference type="EMBL" id="GBXM01012969">
    <property type="protein sequence ID" value="JAH95608.1"/>
    <property type="molecule type" value="Transcribed_RNA"/>
</dbReference>
<accession>A0A0E9X1M5</accession>
<dbReference type="AlphaFoldDB" id="A0A0E9X1M5"/>
<reference evidence="1" key="2">
    <citation type="journal article" date="2015" name="Fish Shellfish Immunol.">
        <title>Early steps in the European eel (Anguilla anguilla)-Vibrio vulnificus interaction in the gills: Role of the RtxA13 toxin.</title>
        <authorList>
            <person name="Callol A."/>
            <person name="Pajuelo D."/>
            <person name="Ebbesson L."/>
            <person name="Teles M."/>
            <person name="MacKenzie S."/>
            <person name="Amaro C."/>
        </authorList>
    </citation>
    <scope>NUCLEOTIDE SEQUENCE</scope>
</reference>
<evidence type="ECO:0000313" key="1">
    <source>
        <dbReference type="EMBL" id="JAH95608.1"/>
    </source>
</evidence>
<protein>
    <submittedName>
        <fullName evidence="1">Uncharacterized protein</fullName>
    </submittedName>
</protein>
<proteinExistence type="predicted"/>
<reference evidence="1" key="1">
    <citation type="submission" date="2014-11" db="EMBL/GenBank/DDBJ databases">
        <authorList>
            <person name="Amaro Gonzalez C."/>
        </authorList>
    </citation>
    <scope>NUCLEOTIDE SEQUENCE</scope>
</reference>
<name>A0A0E9X1M5_ANGAN</name>
<organism evidence="1">
    <name type="scientific">Anguilla anguilla</name>
    <name type="common">European freshwater eel</name>
    <name type="synonym">Muraena anguilla</name>
    <dbReference type="NCBI Taxonomy" id="7936"/>
    <lineage>
        <taxon>Eukaryota</taxon>
        <taxon>Metazoa</taxon>
        <taxon>Chordata</taxon>
        <taxon>Craniata</taxon>
        <taxon>Vertebrata</taxon>
        <taxon>Euteleostomi</taxon>
        <taxon>Actinopterygii</taxon>
        <taxon>Neopterygii</taxon>
        <taxon>Teleostei</taxon>
        <taxon>Anguilliformes</taxon>
        <taxon>Anguillidae</taxon>
        <taxon>Anguilla</taxon>
    </lineage>
</organism>